<feature type="transmembrane region" description="Helical" evidence="8">
    <location>
        <begin position="61"/>
        <end position="82"/>
    </location>
</feature>
<keyword evidence="4 8" id="KW-0472">Membrane</keyword>
<keyword evidence="2 6" id="KW-0813">Transport</keyword>
<dbReference type="PIRSF" id="PIRSF005992">
    <property type="entry name" value="Clathrin_mu"/>
    <property type="match status" value="1"/>
</dbReference>
<evidence type="ECO:0000256" key="4">
    <source>
        <dbReference type="ARBA" id="ARBA00023136"/>
    </source>
</evidence>
<dbReference type="GeneID" id="34684249"/>
<dbReference type="GO" id="GO:0005802">
    <property type="term" value="C:trans-Golgi network"/>
    <property type="evidence" value="ECO:0007669"/>
    <property type="project" value="EnsemblFungi"/>
</dbReference>
<protein>
    <submittedName>
        <fullName evidence="10">LALA0S02e00848g1_1</fullName>
    </submittedName>
</protein>
<dbReference type="AlphaFoldDB" id="A0A0C7N2Q2"/>
<dbReference type="Gene3D" id="3.30.450.60">
    <property type="match status" value="1"/>
</dbReference>
<evidence type="ECO:0000256" key="2">
    <source>
        <dbReference type="ARBA" id="ARBA00022448"/>
    </source>
</evidence>
<evidence type="ECO:0000313" key="11">
    <source>
        <dbReference type="Proteomes" id="UP000054304"/>
    </source>
</evidence>
<evidence type="ECO:0000256" key="6">
    <source>
        <dbReference type="PIRNR" id="PIRNR005992"/>
    </source>
</evidence>
<dbReference type="CDD" id="cd14828">
    <property type="entry name" value="AP_Mu_N"/>
    <property type="match status" value="1"/>
</dbReference>
<dbReference type="InterPro" id="IPR036168">
    <property type="entry name" value="AP2_Mu_C_sf"/>
</dbReference>
<dbReference type="SUPFAM" id="SSF64356">
    <property type="entry name" value="SNARE-like"/>
    <property type="match status" value="1"/>
</dbReference>
<dbReference type="InterPro" id="IPR027200">
    <property type="entry name" value="Apm2_N"/>
</dbReference>
<dbReference type="Proteomes" id="UP000054304">
    <property type="component" value="Unassembled WGS sequence"/>
</dbReference>
<evidence type="ECO:0000256" key="5">
    <source>
        <dbReference type="ARBA" id="ARBA00023329"/>
    </source>
</evidence>
<dbReference type="InterPro" id="IPR011012">
    <property type="entry name" value="Longin-like_dom_sf"/>
</dbReference>
<dbReference type="PANTHER" id="PTHR10529">
    <property type="entry name" value="AP COMPLEX SUBUNIT MU"/>
    <property type="match status" value="1"/>
</dbReference>
<dbReference type="CDD" id="cd09250">
    <property type="entry name" value="AP-1_Mu1_Cterm"/>
    <property type="match status" value="1"/>
</dbReference>
<dbReference type="GO" id="GO:0005769">
    <property type="term" value="C:early endosome"/>
    <property type="evidence" value="ECO:0007669"/>
    <property type="project" value="EnsemblFungi"/>
</dbReference>
<keyword evidence="3 6" id="KW-0653">Protein transport</keyword>
<dbReference type="RefSeq" id="XP_022627080.1">
    <property type="nucleotide sequence ID" value="XM_022773567.1"/>
</dbReference>
<evidence type="ECO:0000256" key="3">
    <source>
        <dbReference type="ARBA" id="ARBA00022927"/>
    </source>
</evidence>
<keyword evidence="8" id="KW-0812">Transmembrane</keyword>
<dbReference type="GO" id="GO:0030131">
    <property type="term" value="C:clathrin adaptor complex"/>
    <property type="evidence" value="ECO:0007669"/>
    <property type="project" value="UniProtKB-UniRule"/>
</dbReference>
<dbReference type="PRINTS" id="PR00314">
    <property type="entry name" value="CLATHRINADPT"/>
</dbReference>
<name>A0A0C7N2Q2_9SACH</name>
<dbReference type="GO" id="GO:0006896">
    <property type="term" value="P:Golgi to vacuole transport"/>
    <property type="evidence" value="ECO:0007669"/>
    <property type="project" value="EnsemblFungi"/>
</dbReference>
<dbReference type="GO" id="GO:0005829">
    <property type="term" value="C:cytosol"/>
    <property type="evidence" value="ECO:0007669"/>
    <property type="project" value="GOC"/>
</dbReference>
<dbReference type="InterPro" id="IPR018240">
    <property type="entry name" value="Clathrin_mu_CS"/>
</dbReference>
<dbReference type="PROSITE" id="PS51072">
    <property type="entry name" value="MHD"/>
    <property type="match status" value="1"/>
</dbReference>
<dbReference type="GO" id="GO:0048203">
    <property type="term" value="P:vesicle targeting, trans-Golgi to endosome"/>
    <property type="evidence" value="ECO:0007669"/>
    <property type="project" value="EnsemblFungi"/>
</dbReference>
<dbReference type="PROSITE" id="PS00991">
    <property type="entry name" value="CLAT_ADAPTOR_M_2"/>
    <property type="match status" value="1"/>
</dbReference>
<evidence type="ECO:0000256" key="7">
    <source>
        <dbReference type="SAM" id="MobiDB-lite"/>
    </source>
</evidence>
<keyword evidence="5" id="KW-0968">Cytoplasmic vesicle</keyword>
<dbReference type="GO" id="GO:0030659">
    <property type="term" value="C:cytoplasmic vesicle membrane"/>
    <property type="evidence" value="ECO:0007669"/>
    <property type="project" value="UniProtKB-SubCell"/>
</dbReference>
<dbReference type="OrthoDB" id="10259133at2759"/>
<dbReference type="InterPro" id="IPR050431">
    <property type="entry name" value="Adaptor_comp_med_subunit"/>
</dbReference>
<feature type="domain" description="MHD" evidence="9">
    <location>
        <begin position="220"/>
        <end position="517"/>
    </location>
</feature>
<gene>
    <name evidence="10" type="ORF">LALA0_S02e00848g</name>
</gene>
<reference evidence="10 11" key="1">
    <citation type="submission" date="2014-12" db="EMBL/GenBank/DDBJ databases">
        <authorList>
            <person name="Neuveglise Cecile"/>
        </authorList>
    </citation>
    <scope>NUCLEOTIDE SEQUENCE [LARGE SCALE GENOMIC DNA]</scope>
    <source>
        <strain evidence="10 11">CBS 12615</strain>
    </source>
</reference>
<feature type="compositionally biased region" description="Acidic residues" evidence="7">
    <location>
        <begin position="155"/>
        <end position="164"/>
    </location>
</feature>
<feature type="compositionally biased region" description="Basic and acidic residues" evidence="7">
    <location>
        <begin position="178"/>
        <end position="188"/>
    </location>
</feature>
<dbReference type="InterPro" id="IPR001392">
    <property type="entry name" value="Clathrin_mu"/>
</dbReference>
<evidence type="ECO:0000256" key="8">
    <source>
        <dbReference type="SAM" id="Phobius"/>
    </source>
</evidence>
<proteinExistence type="inferred from homology"/>
<keyword evidence="8" id="KW-1133">Transmembrane helix</keyword>
<dbReference type="Pfam" id="PF00928">
    <property type="entry name" value="Adap_comp_sub"/>
    <property type="match status" value="1"/>
</dbReference>
<keyword evidence="11" id="KW-1185">Reference proteome</keyword>
<dbReference type="PROSITE" id="PS00990">
    <property type="entry name" value="CLAT_ADAPTOR_M_1"/>
    <property type="match status" value="1"/>
</dbReference>
<dbReference type="HOGENOM" id="CLU_026996_0_0_1"/>
<sequence>MSSCIYILDEQLEPLILKNLKSVPNPRVFAEFFKKVYYPNAGPVIAHHTGIVYVYVQRDGLFYVSVILGSVMFDVMAILAYLHDFYVLVKNYVHTGQVNRNSIADNFNLLYELFDESLDFGVPQLTEYNIIRDFIKIEANVPSKKSSENYKSSIDSDDDDDEESESKYSGKIVSGTKSSKEKDKAKKDGLKGDEQYINSFILRATTQAISWRTKGIYYPKNELFVDVIESQTYMMDMSQGQVRKSFIQGKIKCRSYLSGMPKVKLCLNKMLKNKELFLASTKFHQCVALETLSSQDIIDFIPPDGEFQLCEYKLKRHINDAPVIKVTEFKITKRDEKKRVQLKVTIEPHFKAQNAAKFLKVHVPIQTLFQEYSIDLAKSPRFKCDFGSVAFNVTARSLLWQAEGMKGGHGEVSYSMQVEFFLFDQEEYNKKLAELQQTMDPPPLRDGLKLDELYAQAADSKNINGEERLILVEFEVPYYTCSGLKVDYLKIEEEQLEYQSFPWVRYKTMNDQEYAYQI</sequence>
<dbReference type="STRING" id="1245769.A0A0C7N2Q2"/>
<evidence type="ECO:0000313" key="10">
    <source>
        <dbReference type="EMBL" id="CEP60841.1"/>
    </source>
</evidence>
<comment type="subcellular location">
    <subcellularLocation>
        <location evidence="1">Cytoplasmic vesicle membrane</location>
    </subcellularLocation>
</comment>
<dbReference type="Gene3D" id="2.60.40.1170">
    <property type="entry name" value="Mu homology domain, subdomain B"/>
    <property type="match status" value="2"/>
</dbReference>
<accession>A0A0C7N2Q2</accession>
<evidence type="ECO:0000256" key="1">
    <source>
        <dbReference type="ARBA" id="ARBA00004156"/>
    </source>
</evidence>
<feature type="region of interest" description="Disordered" evidence="7">
    <location>
        <begin position="146"/>
        <end position="188"/>
    </location>
</feature>
<evidence type="ECO:0000259" key="9">
    <source>
        <dbReference type="PROSITE" id="PS51072"/>
    </source>
</evidence>
<organism evidence="10 11">
    <name type="scientific">Lachancea lanzarotensis</name>
    <dbReference type="NCBI Taxonomy" id="1245769"/>
    <lineage>
        <taxon>Eukaryota</taxon>
        <taxon>Fungi</taxon>
        <taxon>Dikarya</taxon>
        <taxon>Ascomycota</taxon>
        <taxon>Saccharomycotina</taxon>
        <taxon>Saccharomycetes</taxon>
        <taxon>Saccharomycetales</taxon>
        <taxon>Saccharomycetaceae</taxon>
        <taxon>Lachancea</taxon>
    </lineage>
</organism>
<dbReference type="EMBL" id="LN736361">
    <property type="protein sequence ID" value="CEP60841.1"/>
    <property type="molecule type" value="Genomic_DNA"/>
</dbReference>
<dbReference type="InterPro" id="IPR028565">
    <property type="entry name" value="MHD"/>
</dbReference>
<dbReference type="SUPFAM" id="SSF49447">
    <property type="entry name" value="Second domain of Mu2 adaptin subunit (ap50) of ap2 adaptor"/>
    <property type="match status" value="1"/>
</dbReference>
<dbReference type="GO" id="GO:0006886">
    <property type="term" value="P:intracellular protein transport"/>
    <property type="evidence" value="ECO:0007669"/>
    <property type="project" value="UniProtKB-UniRule"/>
</dbReference>
<comment type="similarity">
    <text evidence="6">Belongs to the adaptor complexes medium subunit family.</text>
</comment>